<reference evidence="4" key="2">
    <citation type="submission" date="2019-06" db="EMBL/GenBank/DDBJ databases">
        <title>Genomics analysis of Aphanomyces spp. identifies a new class of oomycete effector associated with host adaptation.</title>
        <authorList>
            <person name="Gaulin E."/>
        </authorList>
    </citation>
    <scope>NUCLEOTIDE SEQUENCE</scope>
    <source>
        <strain evidence="4">CBS 578.67</strain>
    </source>
</reference>
<organism evidence="5 6">
    <name type="scientific">Aphanomyces stellatus</name>
    <dbReference type="NCBI Taxonomy" id="120398"/>
    <lineage>
        <taxon>Eukaryota</taxon>
        <taxon>Sar</taxon>
        <taxon>Stramenopiles</taxon>
        <taxon>Oomycota</taxon>
        <taxon>Saprolegniomycetes</taxon>
        <taxon>Saprolegniales</taxon>
        <taxon>Verrucalvaceae</taxon>
        <taxon>Aphanomyces</taxon>
    </lineage>
</organism>
<protein>
    <submittedName>
        <fullName evidence="5">Aste57867_18815 protein</fullName>
    </submittedName>
</protein>
<evidence type="ECO:0000256" key="1">
    <source>
        <dbReference type="SAM" id="MobiDB-lite"/>
    </source>
</evidence>
<gene>
    <name evidence="5" type="primary">Aste57867_18815</name>
    <name evidence="4" type="ORF">As57867_018751</name>
    <name evidence="5" type="ORF">ASTE57867_18815</name>
</gene>
<keyword evidence="2" id="KW-0812">Transmembrane</keyword>
<reference evidence="5 6" key="1">
    <citation type="submission" date="2019-03" db="EMBL/GenBank/DDBJ databases">
        <authorList>
            <person name="Gaulin E."/>
            <person name="Dumas B."/>
        </authorList>
    </citation>
    <scope>NUCLEOTIDE SEQUENCE [LARGE SCALE GENOMIC DNA]</scope>
    <source>
        <strain evidence="5">CBS 568.67</strain>
    </source>
</reference>
<evidence type="ECO:0000313" key="4">
    <source>
        <dbReference type="EMBL" id="KAF0689747.1"/>
    </source>
</evidence>
<dbReference type="Proteomes" id="UP000332933">
    <property type="component" value="Unassembled WGS sequence"/>
</dbReference>
<dbReference type="OrthoDB" id="168048at2759"/>
<evidence type="ECO:0000313" key="5">
    <source>
        <dbReference type="EMBL" id="VFT95549.1"/>
    </source>
</evidence>
<name>A0A485LBE3_9STRA</name>
<evidence type="ECO:0000256" key="3">
    <source>
        <dbReference type="SAM" id="SignalP"/>
    </source>
</evidence>
<accession>A0A485LBE3</accession>
<feature type="region of interest" description="Disordered" evidence="1">
    <location>
        <begin position="177"/>
        <end position="210"/>
    </location>
</feature>
<feature type="chain" id="PRO_5036355576" evidence="3">
    <location>
        <begin position="31"/>
        <end position="260"/>
    </location>
</feature>
<evidence type="ECO:0000256" key="2">
    <source>
        <dbReference type="SAM" id="Phobius"/>
    </source>
</evidence>
<feature type="region of interest" description="Disordered" evidence="1">
    <location>
        <begin position="124"/>
        <end position="158"/>
    </location>
</feature>
<proteinExistence type="predicted"/>
<feature type="transmembrane region" description="Helical" evidence="2">
    <location>
        <begin position="219"/>
        <end position="239"/>
    </location>
</feature>
<dbReference type="EMBL" id="VJMH01006414">
    <property type="protein sequence ID" value="KAF0689747.1"/>
    <property type="molecule type" value="Genomic_DNA"/>
</dbReference>
<keyword evidence="2" id="KW-0472">Membrane</keyword>
<dbReference type="AlphaFoldDB" id="A0A485LBE3"/>
<keyword evidence="6" id="KW-1185">Reference proteome</keyword>
<feature type="signal peptide" evidence="3">
    <location>
        <begin position="1"/>
        <end position="30"/>
    </location>
</feature>
<dbReference type="EMBL" id="CAADRA010006435">
    <property type="protein sequence ID" value="VFT95549.1"/>
    <property type="molecule type" value="Genomic_DNA"/>
</dbReference>
<feature type="compositionally biased region" description="Low complexity" evidence="1">
    <location>
        <begin position="148"/>
        <end position="158"/>
    </location>
</feature>
<evidence type="ECO:0000313" key="6">
    <source>
        <dbReference type="Proteomes" id="UP000332933"/>
    </source>
</evidence>
<sequence length="260" mass="27100">MSTDHFSNVLCMRVLLVVLVASLLPAIALADAPAGQLTSLDILSIVTPAIDCPSGQFSVSVLGTPRVRCVSSPPCSGIFVEGGAGQFVGACPEHTSCGILPKRDNDRLTMRCMYTDYPEAIFLHPDGTKQDPTARPVTTTPPPPTPRPTNSTTNSSNTTESIVDDLVGADVVLAPQLPTNGAANGRPNKPGWQNNDMQDESKDSSSGGAAATSSTIATILEATIACAVVLAIVVGVYVLRTRRARQSHELKASPVPPSAL</sequence>
<keyword evidence="3" id="KW-0732">Signal</keyword>
<keyword evidence="2" id="KW-1133">Transmembrane helix</keyword>